<evidence type="ECO:0000256" key="7">
    <source>
        <dbReference type="ARBA" id="ARBA00023306"/>
    </source>
</evidence>
<dbReference type="PANTHER" id="PTHR37820:SF1">
    <property type="entry name" value="CELL DIVISION PROTEIN FTSQ"/>
    <property type="match status" value="1"/>
</dbReference>
<keyword evidence="5 8" id="KW-1133">Transmembrane helix</keyword>
<evidence type="ECO:0000256" key="8">
    <source>
        <dbReference type="SAM" id="Phobius"/>
    </source>
</evidence>
<comment type="subcellular location">
    <subcellularLocation>
        <location evidence="1">Membrane</location>
    </subcellularLocation>
</comment>
<evidence type="ECO:0000256" key="2">
    <source>
        <dbReference type="ARBA" id="ARBA00022475"/>
    </source>
</evidence>
<reference evidence="11" key="1">
    <citation type="submission" date="2018-02" db="EMBL/GenBank/DDBJ databases">
        <authorList>
            <person name="Hornung B."/>
        </authorList>
    </citation>
    <scope>NUCLEOTIDE SEQUENCE [LARGE SCALE GENOMIC DNA]</scope>
</reference>
<keyword evidence="11" id="KW-1185">Reference proteome</keyword>
<feature type="transmembrane region" description="Helical" evidence="8">
    <location>
        <begin position="24"/>
        <end position="48"/>
    </location>
</feature>
<evidence type="ECO:0000256" key="3">
    <source>
        <dbReference type="ARBA" id="ARBA00022618"/>
    </source>
</evidence>
<dbReference type="GO" id="GO:0005886">
    <property type="term" value="C:plasma membrane"/>
    <property type="evidence" value="ECO:0007669"/>
    <property type="project" value="TreeGrafter"/>
</dbReference>
<dbReference type="PANTHER" id="PTHR37820">
    <property type="entry name" value="CELL DIVISION PROTEIN DIVIB"/>
    <property type="match status" value="1"/>
</dbReference>
<accession>A0A375I4L8</accession>
<gene>
    <name evidence="10" type="ORF">PROPJV5_1684</name>
</gene>
<feature type="domain" description="POTRA" evidence="9">
    <location>
        <begin position="47"/>
        <end position="115"/>
    </location>
</feature>
<dbReference type="Pfam" id="PF03799">
    <property type="entry name" value="FtsQ_DivIB_C"/>
    <property type="match status" value="1"/>
</dbReference>
<dbReference type="EMBL" id="OMOH01000006">
    <property type="protein sequence ID" value="SPF68709.1"/>
    <property type="molecule type" value="Genomic_DNA"/>
</dbReference>
<dbReference type="PROSITE" id="PS51779">
    <property type="entry name" value="POTRA"/>
    <property type="match status" value="1"/>
</dbReference>
<evidence type="ECO:0000313" key="11">
    <source>
        <dbReference type="Proteomes" id="UP000265962"/>
    </source>
</evidence>
<keyword evidence="3" id="KW-0132">Cell division</keyword>
<keyword evidence="4 8" id="KW-0812">Transmembrane</keyword>
<keyword evidence="2" id="KW-1003">Cell membrane</keyword>
<proteinExistence type="predicted"/>
<protein>
    <submittedName>
        <fullName evidence="10">POTRA domain profile</fullName>
    </submittedName>
</protein>
<dbReference type="Gene3D" id="3.10.20.310">
    <property type="entry name" value="membrane protein fhac"/>
    <property type="match status" value="1"/>
</dbReference>
<organism evidence="10 11">
    <name type="scientific">Propionibacterium ruminifibrarum</name>
    <dbReference type="NCBI Taxonomy" id="1962131"/>
    <lineage>
        <taxon>Bacteria</taxon>
        <taxon>Bacillati</taxon>
        <taxon>Actinomycetota</taxon>
        <taxon>Actinomycetes</taxon>
        <taxon>Propionibacteriales</taxon>
        <taxon>Propionibacteriaceae</taxon>
        <taxon>Propionibacterium</taxon>
    </lineage>
</organism>
<dbReference type="GO" id="GO:0051301">
    <property type="term" value="P:cell division"/>
    <property type="evidence" value="ECO:0007669"/>
    <property type="project" value="UniProtKB-KW"/>
</dbReference>
<evidence type="ECO:0000259" key="9">
    <source>
        <dbReference type="PROSITE" id="PS51779"/>
    </source>
</evidence>
<keyword evidence="6 8" id="KW-0472">Membrane</keyword>
<evidence type="ECO:0000256" key="1">
    <source>
        <dbReference type="ARBA" id="ARBA00004370"/>
    </source>
</evidence>
<evidence type="ECO:0000256" key="6">
    <source>
        <dbReference type="ARBA" id="ARBA00023136"/>
    </source>
</evidence>
<sequence length="239" mass="25168">MSSDLDQALRVRQRARARRRNRRIAFGAIIALVLAGLVWLVGFSPLLVVGDVEVTGTTLTSDEDVVAAAAVPAGTPLARLDADEVTGRVKQLTTVADAEMVRAWPRTVRIEVTERTAVYQIAQGAGFGQVDAEGVVFATSTDRGAAPIATLADADDQDLRADVATATNALPQAVRDRLTEVGADSPDSISFRIDDGNVTIFWGSAEQSAEKASVIDVLLAQGGDYTSYDVSAPSRPAAS</sequence>
<dbReference type="InterPro" id="IPR050487">
    <property type="entry name" value="FtsQ_DivIB"/>
</dbReference>
<dbReference type="OrthoDB" id="9790760at2"/>
<dbReference type="InterPro" id="IPR005548">
    <property type="entry name" value="Cell_div_FtsQ/DivIB_C"/>
</dbReference>
<dbReference type="Proteomes" id="UP000265962">
    <property type="component" value="Unassembled WGS sequence"/>
</dbReference>
<dbReference type="RefSeq" id="WP_119715861.1">
    <property type="nucleotide sequence ID" value="NZ_OMOH01000006.1"/>
</dbReference>
<evidence type="ECO:0000256" key="4">
    <source>
        <dbReference type="ARBA" id="ARBA00022692"/>
    </source>
</evidence>
<evidence type="ECO:0000256" key="5">
    <source>
        <dbReference type="ARBA" id="ARBA00022989"/>
    </source>
</evidence>
<evidence type="ECO:0000313" key="10">
    <source>
        <dbReference type="EMBL" id="SPF68709.1"/>
    </source>
</evidence>
<dbReference type="Pfam" id="PF08478">
    <property type="entry name" value="POTRA_1"/>
    <property type="match status" value="1"/>
</dbReference>
<dbReference type="AlphaFoldDB" id="A0A375I4L8"/>
<dbReference type="InterPro" id="IPR013685">
    <property type="entry name" value="POTRA_FtsQ_type"/>
</dbReference>
<name>A0A375I4L8_9ACTN</name>
<keyword evidence="7" id="KW-0131">Cell cycle</keyword>
<dbReference type="InterPro" id="IPR034746">
    <property type="entry name" value="POTRA"/>
</dbReference>